<organism evidence="4 5">
    <name type="scientific">Maudiozyma barnettii</name>
    <dbReference type="NCBI Taxonomy" id="61262"/>
    <lineage>
        <taxon>Eukaryota</taxon>
        <taxon>Fungi</taxon>
        <taxon>Dikarya</taxon>
        <taxon>Ascomycota</taxon>
        <taxon>Saccharomycotina</taxon>
        <taxon>Saccharomycetes</taxon>
        <taxon>Saccharomycetales</taxon>
        <taxon>Saccharomycetaceae</taxon>
        <taxon>Maudiozyma</taxon>
    </lineage>
</organism>
<dbReference type="GO" id="GO:0006302">
    <property type="term" value="P:double-strand break repair"/>
    <property type="evidence" value="ECO:0007669"/>
    <property type="project" value="TreeGrafter"/>
</dbReference>
<dbReference type="RefSeq" id="XP_041406215.1">
    <property type="nucleotide sequence ID" value="XM_041550281.1"/>
</dbReference>
<gene>
    <name evidence="4" type="ORF">KABA2_04S04730</name>
</gene>
<accession>A0A8H2VF44</accession>
<dbReference type="Proteomes" id="UP000644660">
    <property type="component" value="Unassembled WGS sequence"/>
</dbReference>
<dbReference type="InterPro" id="IPR039781">
    <property type="entry name" value="Rad21/Rec8-like"/>
</dbReference>
<sequence length="670" mass="75233">MDILARDHSNNGVATVWSLATLGAPYGSQQGAHYSNKGGIKKKDILGVSIPDTCEAIELNRKDFSLRHISSLMYGVTICYNRKTEYFLNDITTILSQLTRTVSQNWNIAKIRAQNDPKHFTLQGISDLIPTRRMQFFGSANTFLKDDKKFDIQEIPSFEDYMNNILTSTRCGNNFESALIRRNDYISELNNSNYPGRDVLQDDIHISRWDFNPTLEEIPIDIDFELDINDVVSQGGSSVITSNVGHPEIRSLEIESGSNKNSSRFSPLKLSELQDKGQFEPSSINLGLGQEYSDNEITKIQVGELDEQELQYEVSSKRQKISSGRSKNFRTPILVDSRTGLPTNVLRNSHDNYAILMQQSHAKGRSNGNKRKLIQWDMLLFSQKDIPLIETSWRSVFSDFILAAGGRGPVSIENGRRDATTLSLNQSNSGSIRSTEVGRRQGNLDFLTSQFQNNDDDSLLLNLDQINEDILEDQLNDSSVIQSVPQSKNSEDFVNMDMHLLPSSIGRNLSRYSTTNNFNSDGPDIVDALSKSRNHESSVHIGVSETSTKKQTEDSIDSESGMCYRRKDTVLSAQARRFYLFIKERASFQGVSSNLHCHFEKQISFETLVPSKITIVNEPEHKVVSKSVVAGAFFTLLTLASQDVIQIDILQEKEGRIPAVNTGDKIEILV</sequence>
<dbReference type="GO" id="GO:0007062">
    <property type="term" value="P:sister chromatid cohesion"/>
    <property type="evidence" value="ECO:0007669"/>
    <property type="project" value="InterPro"/>
</dbReference>
<evidence type="ECO:0000259" key="3">
    <source>
        <dbReference type="Pfam" id="PF04825"/>
    </source>
</evidence>
<dbReference type="GeneID" id="64857362"/>
<proteinExistence type="predicted"/>
<evidence type="ECO:0000256" key="1">
    <source>
        <dbReference type="ARBA" id="ARBA00004123"/>
    </source>
</evidence>
<dbReference type="Pfam" id="PF04825">
    <property type="entry name" value="Rad21_Rec8_N"/>
    <property type="match status" value="1"/>
</dbReference>
<comment type="caution">
    <text evidence="4">The sequence shown here is derived from an EMBL/GenBank/DDBJ whole genome shotgun (WGS) entry which is preliminary data.</text>
</comment>
<dbReference type="GO" id="GO:0008278">
    <property type="term" value="C:cohesin complex"/>
    <property type="evidence" value="ECO:0007669"/>
    <property type="project" value="InterPro"/>
</dbReference>
<feature type="domain" description="Rad21/Rec8-like protein N-terminal" evidence="3">
    <location>
        <begin position="9"/>
        <end position="111"/>
    </location>
</feature>
<evidence type="ECO:0000313" key="5">
    <source>
        <dbReference type="Proteomes" id="UP000644660"/>
    </source>
</evidence>
<keyword evidence="5" id="KW-1185">Reference proteome</keyword>
<dbReference type="EMBL" id="CAEFZW010000004">
    <property type="protein sequence ID" value="CAB4254371.1"/>
    <property type="molecule type" value="Genomic_DNA"/>
</dbReference>
<dbReference type="GO" id="GO:0005634">
    <property type="term" value="C:nucleus"/>
    <property type="evidence" value="ECO:0007669"/>
    <property type="project" value="UniProtKB-SubCell"/>
</dbReference>
<dbReference type="GO" id="GO:0003682">
    <property type="term" value="F:chromatin binding"/>
    <property type="evidence" value="ECO:0007669"/>
    <property type="project" value="TreeGrafter"/>
</dbReference>
<protein>
    <submittedName>
        <fullName evidence="4">Similar to Saccharomyces cerevisiae YPR007C REC8 Meiosis-specific component of sister chromatid cohesion complex</fullName>
    </submittedName>
</protein>
<name>A0A8H2VF44_9SACH</name>
<evidence type="ECO:0000256" key="2">
    <source>
        <dbReference type="ARBA" id="ARBA00023242"/>
    </source>
</evidence>
<evidence type="ECO:0000313" key="4">
    <source>
        <dbReference type="EMBL" id="CAB4254371.1"/>
    </source>
</evidence>
<dbReference type="PANTHER" id="PTHR12585">
    <property type="entry name" value="SCC1 / RAD21 FAMILY MEMBER"/>
    <property type="match status" value="1"/>
</dbReference>
<dbReference type="PANTHER" id="PTHR12585:SF51">
    <property type="entry name" value="MEIOTIC RECOMBINATION PROTEIN REC8"/>
    <property type="match status" value="1"/>
</dbReference>
<dbReference type="InterPro" id="IPR006910">
    <property type="entry name" value="Rad21_Rec8_N"/>
</dbReference>
<comment type="subcellular location">
    <subcellularLocation>
        <location evidence="1">Nucleus</location>
    </subcellularLocation>
</comment>
<reference evidence="4 5" key="1">
    <citation type="submission" date="2020-05" db="EMBL/GenBank/DDBJ databases">
        <authorList>
            <person name="Casaregola S."/>
            <person name="Devillers H."/>
            <person name="Grondin C."/>
        </authorList>
    </citation>
    <scope>NUCLEOTIDE SEQUENCE [LARGE SCALE GENOMIC DNA]</scope>
    <source>
        <strain evidence="4 5">CLIB 1767</strain>
    </source>
</reference>
<dbReference type="CDD" id="cd21790">
    <property type="entry name" value="Rad21_Rec8_M_ScRec8p-like"/>
    <property type="match status" value="1"/>
</dbReference>
<dbReference type="OrthoDB" id="5427633at2759"/>
<dbReference type="AlphaFoldDB" id="A0A8H2VF44"/>
<keyword evidence="2" id="KW-0539">Nucleus</keyword>